<dbReference type="Pfam" id="PF10175">
    <property type="entry name" value="MPP6"/>
    <property type="match status" value="1"/>
</dbReference>
<dbReference type="Proteomes" id="UP000007802">
    <property type="component" value="Unassembled WGS sequence"/>
</dbReference>
<feature type="compositionally biased region" description="Acidic residues" evidence="1">
    <location>
        <begin position="184"/>
        <end position="200"/>
    </location>
</feature>
<feature type="region of interest" description="Disordered" evidence="1">
    <location>
        <begin position="21"/>
        <end position="92"/>
    </location>
</feature>
<gene>
    <name evidence="2" type="ORF">BDDG_02360</name>
</gene>
<dbReference type="AlphaFoldDB" id="F2T858"/>
<protein>
    <submittedName>
        <fullName evidence="2">Uncharacterized protein</fullName>
    </submittedName>
</protein>
<organism evidence="2">
    <name type="scientific">Ajellomyces dermatitidis (strain ATCC 18188 / CBS 674.68)</name>
    <name type="common">Blastomyces dermatitidis</name>
    <dbReference type="NCBI Taxonomy" id="653446"/>
    <lineage>
        <taxon>Eukaryota</taxon>
        <taxon>Fungi</taxon>
        <taxon>Dikarya</taxon>
        <taxon>Ascomycota</taxon>
        <taxon>Pezizomycotina</taxon>
        <taxon>Eurotiomycetes</taxon>
        <taxon>Eurotiomycetidae</taxon>
        <taxon>Onygenales</taxon>
        <taxon>Ajellomycetaceae</taxon>
        <taxon>Blastomyces</taxon>
    </lineage>
</organism>
<feature type="compositionally biased region" description="Low complexity" evidence="1">
    <location>
        <begin position="21"/>
        <end position="53"/>
    </location>
</feature>
<dbReference type="EMBL" id="GG749414">
    <property type="protein sequence ID" value="EGE79421.2"/>
    <property type="molecule type" value="Genomic_DNA"/>
</dbReference>
<proteinExistence type="predicted"/>
<name>F2T858_AJEDA</name>
<feature type="compositionally biased region" description="Polar residues" evidence="1">
    <location>
        <begin position="72"/>
        <end position="82"/>
    </location>
</feature>
<feature type="region of interest" description="Disordered" evidence="1">
    <location>
        <begin position="121"/>
        <end position="294"/>
    </location>
</feature>
<feature type="compositionally biased region" description="Acidic residues" evidence="1">
    <location>
        <begin position="209"/>
        <end position="220"/>
    </location>
</feature>
<feature type="compositionally biased region" description="Gly residues" evidence="1">
    <location>
        <begin position="283"/>
        <end position="294"/>
    </location>
</feature>
<evidence type="ECO:0000313" key="2">
    <source>
        <dbReference type="EMBL" id="EGE79421.2"/>
    </source>
</evidence>
<reference evidence="2" key="1">
    <citation type="submission" date="2010-03" db="EMBL/GenBank/DDBJ databases">
        <title>Annotation of Blastomyces dermatitidis strain ATCC 18188.</title>
        <authorList>
            <consortium name="The Broad Institute Genome Sequencing Platform"/>
            <consortium name="Broad Institute Genome Sequencing Center for Infectious Disease."/>
            <person name="Cuomo C."/>
            <person name="Klein B."/>
            <person name="Sullivan T."/>
            <person name="Heitman J."/>
            <person name="Young S."/>
            <person name="Zeng Q."/>
            <person name="Gargeya S."/>
            <person name="Alvarado L."/>
            <person name="Berlin A.M."/>
            <person name="Chapman S.B."/>
            <person name="Chen Z."/>
            <person name="Freedman E."/>
            <person name="Gellesch M."/>
            <person name="Goldberg J."/>
            <person name="Griggs A."/>
            <person name="Gujja S."/>
            <person name="Heilman E."/>
            <person name="Heiman D."/>
            <person name="Howarth C."/>
            <person name="Mehta T."/>
            <person name="Neiman D."/>
            <person name="Pearson M."/>
            <person name="Roberts A."/>
            <person name="Saif S."/>
            <person name="Shea T."/>
            <person name="Shenoy N."/>
            <person name="Sisk P."/>
            <person name="Stolte C."/>
            <person name="Sykes S."/>
            <person name="White J."/>
            <person name="Yandava C."/>
            <person name="Haas B."/>
            <person name="Nusbaum C."/>
            <person name="Birren B."/>
        </authorList>
    </citation>
    <scope>NUCLEOTIDE SEQUENCE [LARGE SCALE GENOMIC DNA]</scope>
    <source>
        <strain evidence="2">ATCC 18188</strain>
    </source>
</reference>
<evidence type="ECO:0000256" key="1">
    <source>
        <dbReference type="SAM" id="MobiDB-lite"/>
    </source>
</evidence>
<sequence length="294" mass="31332">MPTPKSPKTMSSRLLTMKFMQRAAAAAASSTSTNTNTHTPSTPSTSQLQQQQSYDTLKTPTPSPKRQKNSSHSKSTPSTPATGNADLEAISAAIRAEEEKRAAAIARQAAEAGEEEWVIEYPPGTFPEPHPQTAMDGGSVYGFGDVGDEEVMGGRQSFGGFKRKGRKGLQATATSSSHNANADGDVDGDGDGDDEDEENDDGHSGSGSSDDDDDDDDDGLDALLKAAKQKSEKKRAEKRWNAQNSKKRKSGDDAVDLSRLTSISGGVDKGEQQRQHKRHRNQWGGGGGGRKGRR</sequence>
<accession>F2T858</accession>
<dbReference type="HOGENOM" id="CLU_1022948_0_0_1"/>
<feature type="compositionally biased region" description="Low complexity" evidence="1">
    <location>
        <begin position="171"/>
        <end position="183"/>
    </location>
</feature>
<dbReference type="OrthoDB" id="427960at2759"/>